<sequence>MRRKTVLGEAFMTSAALFVLMALAFVGSLMEEPLVRAITVGAAAICGCACFLYYLHWKNSAVRKAAKILEKETVFDKYINSTSIPTAILDASGRVYWRNPAFAVLVGVNCEGANAYKLLPDLEKPDKSKCMEIGHVVYKKEITPIHFEKDDFLLLRLIDEKKTVKTVNANRAMLPVMCFIEIDNYNGMTAGMPLAEISEINAQIDGLVSSFAEELQGMIIKYTGYKYLVCFENKYLRIAKENRFDLLDKVRQIETSAGLNPTLSIAVGAGKNPQQSGVFAEKAMELAIGRGGDQAVVKDAEGYAFYGGIQHAVEVKSRVRSRTVSKALRNLMEQCEDVYIMGHEVPDMDCLGAALGLVACARVLDKPTYIILDRPNAAIASLLEEMKKVPDYREMIVTPARAHLMMSSRSMLVVVDTQIAGHTIAPSLFELTDTVVVIDHHLKGTDCIEGAVLFYHEPYASSTAEMVTEIDQYFSERVKLKSLEAEALMAGITIDTKGFSFKTGVRTFEAASYLRRVGANTTSIRHLFQDDMETYLARAGVVKNAEVRDGVAIAVCPRDSKNPQLLAAQAADSLIGIQGIGASFVLAETGQSVNISGRSFGVINVQMILEKMGGGGHATIAGAQIRGKSVAEIQAELWKNIREYMDNHEEELKRH</sequence>
<dbReference type="GO" id="GO:0046872">
    <property type="term" value="F:metal ion binding"/>
    <property type="evidence" value="ECO:0007669"/>
    <property type="project" value="UniProtKB-KW"/>
</dbReference>
<keyword evidence="1" id="KW-1003">Cell membrane</keyword>
<evidence type="ECO:0000256" key="1">
    <source>
        <dbReference type="PIRNR" id="PIRNR026583"/>
    </source>
</evidence>
<dbReference type="RefSeq" id="WP_249280473.1">
    <property type="nucleotide sequence ID" value="NZ_JACRSS010000003.1"/>
</dbReference>
<evidence type="ECO:0000256" key="3">
    <source>
        <dbReference type="SAM" id="Phobius"/>
    </source>
</evidence>
<dbReference type="PIRSF" id="PIRSF026583">
    <property type="entry name" value="YybT"/>
    <property type="match status" value="1"/>
</dbReference>
<feature type="binding site" evidence="2">
    <location>
        <position position="347"/>
    </location>
    <ligand>
        <name>Mn(2+)</name>
        <dbReference type="ChEBI" id="CHEBI:29035"/>
        <label>1</label>
    </ligand>
</feature>
<feature type="binding site" evidence="2">
    <location>
        <position position="416"/>
    </location>
    <ligand>
        <name>Mn(2+)</name>
        <dbReference type="ChEBI" id="CHEBI:29035"/>
        <label>2</label>
    </ligand>
</feature>
<comment type="catalytic activity">
    <reaction evidence="1">
        <text>3',3'-c-di-AMP + H2O = 5'-O-phosphonoadenylyl-(3'-&gt;5')-adenosine + H(+)</text>
        <dbReference type="Rhea" id="RHEA:54420"/>
        <dbReference type="ChEBI" id="CHEBI:15377"/>
        <dbReference type="ChEBI" id="CHEBI:15378"/>
        <dbReference type="ChEBI" id="CHEBI:71500"/>
        <dbReference type="ChEBI" id="CHEBI:138171"/>
    </reaction>
</comment>
<dbReference type="InterPro" id="IPR001667">
    <property type="entry name" value="DDH_dom"/>
</dbReference>
<comment type="subcellular location">
    <subcellularLocation>
        <location evidence="1">Cell membrane</location>
    </subcellularLocation>
</comment>
<dbReference type="PANTHER" id="PTHR47618">
    <property type="entry name" value="BIFUNCTIONAL OLIGORIBONUCLEASE AND PAP PHOSPHATASE NRNA"/>
    <property type="match status" value="1"/>
</dbReference>
<gene>
    <name evidence="6" type="ORF">H8693_07495</name>
</gene>
<keyword evidence="2" id="KW-0479">Metal-binding</keyword>
<dbReference type="AlphaFoldDB" id="A0A926DHB0"/>
<evidence type="ECO:0000256" key="2">
    <source>
        <dbReference type="PIRSR" id="PIRSR026583-50"/>
    </source>
</evidence>
<dbReference type="InterPro" id="IPR003156">
    <property type="entry name" value="DHHA1_dom"/>
</dbReference>
<dbReference type="InterPro" id="IPR051319">
    <property type="entry name" value="Oligoribo/pAp-PDE_c-di-AMP_PDE"/>
</dbReference>
<feature type="domain" description="DDH" evidence="4">
    <location>
        <begin position="338"/>
        <end position="492"/>
    </location>
</feature>
<comment type="cofactor">
    <cofactor evidence="2">
        <name>Mn(2+)</name>
        <dbReference type="ChEBI" id="CHEBI:29035"/>
    </cofactor>
    <text evidence="2">For phosphodiesterase activity, probably binds 2 Mn(2+) per subunit.</text>
</comment>
<feature type="binding site" evidence="2">
    <location>
        <position position="349"/>
    </location>
    <ligand>
        <name>Mn(2+)</name>
        <dbReference type="ChEBI" id="CHEBI:29035"/>
        <label>2</label>
    </ligand>
</feature>
<dbReference type="EC" id="3.1.4.-" evidence="1"/>
<feature type="transmembrane region" description="Helical" evidence="3">
    <location>
        <begin position="34"/>
        <end position="55"/>
    </location>
</feature>
<dbReference type="Pfam" id="PF01368">
    <property type="entry name" value="DHH"/>
    <property type="match status" value="1"/>
</dbReference>
<evidence type="ECO:0000259" key="5">
    <source>
        <dbReference type="Pfam" id="PF02272"/>
    </source>
</evidence>
<dbReference type="GO" id="GO:0016787">
    <property type="term" value="F:hydrolase activity"/>
    <property type="evidence" value="ECO:0007669"/>
    <property type="project" value="UniProtKB-UniRule"/>
</dbReference>
<feature type="binding site" evidence="2">
    <location>
        <position position="343"/>
    </location>
    <ligand>
        <name>Mn(2+)</name>
        <dbReference type="ChEBI" id="CHEBI:29035"/>
        <label>1</label>
    </ligand>
</feature>
<dbReference type="Pfam" id="PF02272">
    <property type="entry name" value="DHHA1"/>
    <property type="match status" value="1"/>
</dbReference>
<keyword evidence="3" id="KW-1133">Transmembrane helix</keyword>
<name>A0A926DHB0_9FIRM</name>
<evidence type="ECO:0000313" key="6">
    <source>
        <dbReference type="EMBL" id="MBC8538778.1"/>
    </source>
</evidence>
<evidence type="ECO:0000313" key="7">
    <source>
        <dbReference type="Proteomes" id="UP000617951"/>
    </source>
</evidence>
<accession>A0A926DHB0</accession>
<comment type="function">
    <text evidence="1">Has phosphodiesterase (PDE) activity against cyclic-di-AMP (c-di-AMP).</text>
</comment>
<dbReference type="GO" id="GO:0005886">
    <property type="term" value="C:plasma membrane"/>
    <property type="evidence" value="ECO:0007669"/>
    <property type="project" value="UniProtKB-SubCell"/>
</dbReference>
<keyword evidence="3" id="KW-0812">Transmembrane</keyword>
<dbReference type="Gene3D" id="3.90.1640.10">
    <property type="entry name" value="inorganic pyrophosphatase (n-terminal core)"/>
    <property type="match status" value="1"/>
</dbReference>
<feature type="binding site" evidence="2">
    <location>
        <position position="416"/>
    </location>
    <ligand>
        <name>Mn(2+)</name>
        <dbReference type="ChEBI" id="CHEBI:29035"/>
        <label>1</label>
    </ligand>
</feature>
<feature type="binding site" evidence="2">
    <location>
        <position position="495"/>
    </location>
    <ligand>
        <name>Mn(2+)</name>
        <dbReference type="ChEBI" id="CHEBI:29035"/>
        <label>2</label>
    </ligand>
</feature>
<feature type="domain" description="DHHA1" evidence="5">
    <location>
        <begin position="561"/>
        <end position="642"/>
    </location>
</feature>
<proteinExistence type="inferred from homology"/>
<dbReference type="Pfam" id="PF24898">
    <property type="entry name" value="GGDEF_GdpP"/>
    <property type="match status" value="1"/>
</dbReference>
<comment type="caution">
    <text evidence="6">The sequence shown here is derived from an EMBL/GenBank/DDBJ whole genome shotgun (WGS) entry which is preliminary data.</text>
</comment>
<dbReference type="Proteomes" id="UP000617951">
    <property type="component" value="Unassembled WGS sequence"/>
</dbReference>
<feature type="binding site" evidence="2">
    <location>
        <position position="440"/>
    </location>
    <ligand>
        <name>Mn(2+)</name>
        <dbReference type="ChEBI" id="CHEBI:29035"/>
        <label>2</label>
    </ligand>
</feature>
<dbReference type="EMBL" id="JACRSS010000003">
    <property type="protein sequence ID" value="MBC8538778.1"/>
    <property type="molecule type" value="Genomic_DNA"/>
</dbReference>
<dbReference type="InterPro" id="IPR014528">
    <property type="entry name" value="GdpP/PdeA"/>
</dbReference>
<dbReference type="GO" id="GO:0003676">
    <property type="term" value="F:nucleic acid binding"/>
    <property type="evidence" value="ECO:0007669"/>
    <property type="project" value="UniProtKB-UniRule"/>
</dbReference>
<organism evidence="6 7">
    <name type="scientific">Guopingia tenuis</name>
    <dbReference type="NCBI Taxonomy" id="2763656"/>
    <lineage>
        <taxon>Bacteria</taxon>
        <taxon>Bacillati</taxon>
        <taxon>Bacillota</taxon>
        <taxon>Clostridia</taxon>
        <taxon>Christensenellales</taxon>
        <taxon>Christensenellaceae</taxon>
        <taxon>Guopingia</taxon>
    </lineage>
</organism>
<dbReference type="Gene3D" id="3.10.310.30">
    <property type="match status" value="1"/>
</dbReference>
<dbReference type="InterPro" id="IPR038763">
    <property type="entry name" value="DHH_sf"/>
</dbReference>
<evidence type="ECO:0000259" key="4">
    <source>
        <dbReference type="Pfam" id="PF01368"/>
    </source>
</evidence>
<dbReference type="PANTHER" id="PTHR47618:SF2">
    <property type="entry name" value="CYCLIC-DI-AMP PHOSPHODIESTERASE GDPP"/>
    <property type="match status" value="1"/>
</dbReference>
<keyword evidence="1" id="KW-0378">Hydrolase</keyword>
<keyword evidence="7" id="KW-1185">Reference proteome</keyword>
<comment type="similarity">
    <text evidence="1">Belongs to the GdpP/PdeA phosphodiesterase family.</text>
</comment>
<keyword evidence="2" id="KW-0464">Manganese</keyword>
<dbReference type="SUPFAM" id="SSF64182">
    <property type="entry name" value="DHH phosphoesterases"/>
    <property type="match status" value="1"/>
</dbReference>
<protein>
    <recommendedName>
        <fullName evidence="1">Cyclic-di-AMP phosphodiesterase</fullName>
        <ecNumber evidence="1">3.1.4.-</ecNumber>
    </recommendedName>
</protein>
<reference evidence="6" key="1">
    <citation type="submission" date="2020-08" db="EMBL/GenBank/DDBJ databases">
        <title>Genome public.</title>
        <authorList>
            <person name="Liu C."/>
            <person name="Sun Q."/>
        </authorList>
    </citation>
    <scope>NUCLEOTIDE SEQUENCE</scope>
    <source>
        <strain evidence="6">NSJ-63</strain>
    </source>
</reference>
<keyword evidence="1 3" id="KW-0472">Membrane</keyword>
<dbReference type="FunFam" id="3.90.1640.10:FF:000002">
    <property type="entry name" value="Cyclic-di-AMP phosphodiesterase"/>
    <property type="match status" value="1"/>
</dbReference>